<accession>A3ISV6</accession>
<protein>
    <recommendedName>
        <fullName evidence="1">UvrD-like helicase C-terminal domain-containing protein</fullName>
    </recommendedName>
</protein>
<dbReference type="OrthoDB" id="7066673at2"/>
<dbReference type="AlphaFoldDB" id="A3ISV6"/>
<dbReference type="InterPro" id="IPR001646">
    <property type="entry name" value="5peptide_repeat"/>
</dbReference>
<dbReference type="EMBL" id="AAXW01000025">
    <property type="protein sequence ID" value="EAZ90387.1"/>
    <property type="molecule type" value="Genomic_DNA"/>
</dbReference>
<dbReference type="eggNOG" id="COG3972">
    <property type="taxonomic scope" value="Bacteria"/>
</dbReference>
<name>A3ISV6_9CHRO</name>
<dbReference type="Gene3D" id="2.160.20.80">
    <property type="entry name" value="E3 ubiquitin-protein ligase SopA"/>
    <property type="match status" value="1"/>
</dbReference>
<dbReference type="InterPro" id="IPR027785">
    <property type="entry name" value="UvrD-like_helicase_C"/>
</dbReference>
<comment type="caution">
    <text evidence="2">The sequence shown here is derived from an EMBL/GenBank/DDBJ whole genome shotgun (WGS) entry which is preliminary data.</text>
</comment>
<gene>
    <name evidence="2" type="ORF">CY0110_28679</name>
</gene>
<dbReference type="RefSeq" id="WP_008276461.1">
    <property type="nucleotide sequence ID" value="NZ_AAXW01000025.1"/>
</dbReference>
<dbReference type="SUPFAM" id="SSF52540">
    <property type="entry name" value="P-loop containing nucleoside triphosphate hydrolases"/>
    <property type="match status" value="1"/>
</dbReference>
<dbReference type="Pfam" id="PF13538">
    <property type="entry name" value="UvrD_C_2"/>
    <property type="match status" value="1"/>
</dbReference>
<dbReference type="eggNOG" id="COG1357">
    <property type="taxonomic scope" value="Bacteria"/>
</dbReference>
<evidence type="ECO:0000313" key="2">
    <source>
        <dbReference type="EMBL" id="EAZ90387.1"/>
    </source>
</evidence>
<dbReference type="InterPro" id="IPR027417">
    <property type="entry name" value="P-loop_NTPase"/>
</dbReference>
<dbReference type="Proteomes" id="UP000003781">
    <property type="component" value="Unassembled WGS sequence"/>
</dbReference>
<sequence>MFITTESFKYRGEKGEIIVWEKIKQLFDQRKCLIYWRYPIFGIKKKNRKEADILIADFNLGLIIIEVKSLLIDQIVSIEGHNWNYRNFYTPSASPYKQAEAQLFSLLEYLQQEPSLGNQITAKVLIALPFITSKQWQIRGFHKLASNPPILFQEHLLSLETIDTIIFKTPPIIKGKKINNYQWNLLLNILSGTPILRRKFHPVLSQDKSKGKILQKLRNHLHQFDLQQEKTAKQIPSGFQRIRGIAGSGKTVLLCQKAAIMHLKYPQWKIAVIFFSRSLYEEIIQQIDQWVRYFTHQQQTYDKNNQQLQVFHGWGSREQLGFYRFLCQVTGVVPLGVDQTTFQEPSEALGEVCFNLLNQIAIPQIFDAILIDEGQDFMVKNWLYQGKQPFYWLAYQALRPVDTVNTQQKRLIWTYDELQSLGNLKVPNSSEIFGEKFGNIVTGKYDNGINKTEIMSCCYRTPHLIIIAAHAMVMGWLRSQGILTGIADKKDWKKLGYEIEGELKEGQNITITRPLENSPHPLPKAWKKSLIDFNKYLSRQQEISALFQNIHSNLRRDGLRPSQEILVLVLGNYFESFRLQQTIANFLIRQGIDIYIPGSKTCNNLSQENDNNPNQFWYEGGVTISRIHRTKGQEADMVYIVGLDQIAKVENNLLFRNQLFVAMTRSRGWLTISGIGNYSLYQELENVLKQKDKFTLTYSHPQQREIMITEAAELLQRYQLGERNFQQAELSNMNLQKLNLENINLIGANLSGANLQYSNLNRAKLIAANLKNANLKGVSLVKAKLIGADLTNTNLTDADLTNADLTNVILNNTQGIMKYN</sequence>
<dbReference type="Gene3D" id="3.40.50.300">
    <property type="entry name" value="P-loop containing nucleotide triphosphate hydrolases"/>
    <property type="match status" value="2"/>
</dbReference>
<proteinExistence type="predicted"/>
<evidence type="ECO:0000259" key="1">
    <source>
        <dbReference type="Pfam" id="PF13538"/>
    </source>
</evidence>
<evidence type="ECO:0000313" key="3">
    <source>
        <dbReference type="Proteomes" id="UP000003781"/>
    </source>
</evidence>
<keyword evidence="3" id="KW-1185">Reference proteome</keyword>
<feature type="domain" description="UvrD-like helicase C-terminal" evidence="1">
    <location>
        <begin position="622"/>
        <end position="672"/>
    </location>
</feature>
<organism evidence="2 3">
    <name type="scientific">Crocosphaera chwakensis CCY0110</name>
    <dbReference type="NCBI Taxonomy" id="391612"/>
    <lineage>
        <taxon>Bacteria</taxon>
        <taxon>Bacillati</taxon>
        <taxon>Cyanobacteriota</taxon>
        <taxon>Cyanophyceae</taxon>
        <taxon>Oscillatoriophycideae</taxon>
        <taxon>Chroococcales</taxon>
        <taxon>Aphanothecaceae</taxon>
        <taxon>Crocosphaera</taxon>
        <taxon>Crocosphaera chwakensis</taxon>
    </lineage>
</organism>
<dbReference type="PANTHER" id="PTHR14136">
    <property type="entry name" value="BTB_POZ DOMAIN-CONTAINING PROTEIN KCTD9"/>
    <property type="match status" value="1"/>
</dbReference>
<reference evidence="2 3" key="1">
    <citation type="submission" date="2007-03" db="EMBL/GenBank/DDBJ databases">
        <authorList>
            <person name="Stal L."/>
            <person name="Ferriera S."/>
            <person name="Johnson J."/>
            <person name="Kravitz S."/>
            <person name="Beeson K."/>
            <person name="Sutton G."/>
            <person name="Rogers Y.-H."/>
            <person name="Friedman R."/>
            <person name="Frazier M."/>
            <person name="Venter J.C."/>
        </authorList>
    </citation>
    <scope>NUCLEOTIDE SEQUENCE [LARGE SCALE GENOMIC DNA]</scope>
    <source>
        <strain evidence="2 3">CCY0110</strain>
    </source>
</reference>
<dbReference type="Pfam" id="PF00805">
    <property type="entry name" value="Pentapeptide"/>
    <property type="match status" value="2"/>
</dbReference>
<dbReference type="SUPFAM" id="SSF141571">
    <property type="entry name" value="Pentapeptide repeat-like"/>
    <property type="match status" value="1"/>
</dbReference>
<dbReference type="InterPro" id="IPR051082">
    <property type="entry name" value="Pentapeptide-BTB/POZ_domain"/>
</dbReference>
<dbReference type="PANTHER" id="PTHR14136:SF17">
    <property type="entry name" value="BTB_POZ DOMAIN-CONTAINING PROTEIN KCTD9"/>
    <property type="match status" value="1"/>
</dbReference>